<dbReference type="RefSeq" id="WP_338393010.1">
    <property type="nucleotide sequence ID" value="NZ_AP025314.1"/>
</dbReference>
<proteinExistence type="predicted"/>
<dbReference type="AlphaFoldDB" id="A0AAU9CZW6"/>
<keyword evidence="2" id="KW-0812">Transmembrane</keyword>
<evidence type="ECO:0008006" key="5">
    <source>
        <dbReference type="Google" id="ProtNLM"/>
    </source>
</evidence>
<feature type="repeat" description="TPR" evidence="1">
    <location>
        <begin position="144"/>
        <end position="177"/>
    </location>
</feature>
<evidence type="ECO:0000313" key="4">
    <source>
        <dbReference type="Proteomes" id="UP001348817"/>
    </source>
</evidence>
<keyword evidence="2" id="KW-0472">Membrane</keyword>
<name>A0AAU9CZW6_9BACT</name>
<organism evidence="3 4">
    <name type="scientific">Fulvitalea axinellae</name>
    <dbReference type="NCBI Taxonomy" id="1182444"/>
    <lineage>
        <taxon>Bacteria</taxon>
        <taxon>Pseudomonadati</taxon>
        <taxon>Bacteroidota</taxon>
        <taxon>Cytophagia</taxon>
        <taxon>Cytophagales</taxon>
        <taxon>Persicobacteraceae</taxon>
        <taxon>Fulvitalea</taxon>
    </lineage>
</organism>
<evidence type="ECO:0000256" key="1">
    <source>
        <dbReference type="PROSITE-ProRule" id="PRU00339"/>
    </source>
</evidence>
<dbReference type="SMART" id="SM00028">
    <property type="entry name" value="TPR"/>
    <property type="match status" value="3"/>
</dbReference>
<feature type="transmembrane region" description="Helical" evidence="2">
    <location>
        <begin position="36"/>
        <end position="55"/>
    </location>
</feature>
<dbReference type="InterPro" id="IPR011990">
    <property type="entry name" value="TPR-like_helical_dom_sf"/>
</dbReference>
<dbReference type="InterPro" id="IPR019734">
    <property type="entry name" value="TPR_rpt"/>
</dbReference>
<dbReference type="SUPFAM" id="SSF48452">
    <property type="entry name" value="TPR-like"/>
    <property type="match status" value="1"/>
</dbReference>
<protein>
    <recommendedName>
        <fullName evidence="5">Tetratricopeptide repeat protein</fullName>
    </recommendedName>
</protein>
<keyword evidence="4" id="KW-1185">Reference proteome</keyword>
<dbReference type="PROSITE" id="PS50293">
    <property type="entry name" value="TPR_REGION"/>
    <property type="match status" value="1"/>
</dbReference>
<dbReference type="KEGG" id="fax:FUAX_01310"/>
<dbReference type="EMBL" id="AP025314">
    <property type="protein sequence ID" value="BDD07699.1"/>
    <property type="molecule type" value="Genomic_DNA"/>
</dbReference>
<dbReference type="Pfam" id="PF13174">
    <property type="entry name" value="TPR_6"/>
    <property type="match status" value="1"/>
</dbReference>
<dbReference type="Proteomes" id="UP001348817">
    <property type="component" value="Chromosome"/>
</dbReference>
<evidence type="ECO:0000313" key="3">
    <source>
        <dbReference type="EMBL" id="BDD07699.1"/>
    </source>
</evidence>
<sequence>MSKNDKKNQEHKGNEIFESADALHEEGTKFYEKNKWVLMGAVALIMLAVAGTFGWQTFSTSREAKAQEEIFHAIFYFENGKFNEALNGDGNHAGFLDVIKDYGSTKVGNMAHYYAGISYLKEGDYEKAIENLKQFSSSELILQGRAYAVTGDAYLELGNYKEAASYYEKAANYKPNESFTPAYLVKAALAYETAGETAKAEQAYKTIINKYKKSSEYNDARKQLARLQASAGK</sequence>
<dbReference type="Gene3D" id="1.25.40.10">
    <property type="entry name" value="Tetratricopeptide repeat domain"/>
    <property type="match status" value="2"/>
</dbReference>
<dbReference type="PROSITE" id="PS50005">
    <property type="entry name" value="TPR"/>
    <property type="match status" value="1"/>
</dbReference>
<dbReference type="Pfam" id="PF13432">
    <property type="entry name" value="TPR_16"/>
    <property type="match status" value="1"/>
</dbReference>
<keyword evidence="2" id="KW-1133">Transmembrane helix</keyword>
<gene>
    <name evidence="3" type="ORF">FUAX_01310</name>
</gene>
<keyword evidence="1" id="KW-0802">TPR repeat</keyword>
<evidence type="ECO:0000256" key="2">
    <source>
        <dbReference type="SAM" id="Phobius"/>
    </source>
</evidence>
<reference evidence="3 4" key="1">
    <citation type="submission" date="2021-12" db="EMBL/GenBank/DDBJ databases">
        <title>Genome sequencing of bacteria with rrn-lacking chromosome and rrn-plasmid.</title>
        <authorList>
            <person name="Anda M."/>
            <person name="Iwasaki W."/>
        </authorList>
    </citation>
    <scope>NUCLEOTIDE SEQUENCE [LARGE SCALE GENOMIC DNA]</scope>
    <source>
        <strain evidence="3 4">DSM 100852</strain>
    </source>
</reference>
<accession>A0AAU9CZW6</accession>